<dbReference type="Gene3D" id="3.60.21.10">
    <property type="match status" value="1"/>
</dbReference>
<comment type="similarity">
    <text evidence="1">Belongs to the CapA family.</text>
</comment>
<name>A0ABS2NPE6_9FIRM</name>
<feature type="signal peptide" evidence="3">
    <location>
        <begin position="1"/>
        <end position="26"/>
    </location>
</feature>
<dbReference type="SMART" id="SM00854">
    <property type="entry name" value="PGA_cap"/>
    <property type="match status" value="1"/>
</dbReference>
<dbReference type="PANTHER" id="PTHR33393:SF13">
    <property type="entry name" value="PGA BIOSYNTHESIS PROTEIN CAPA"/>
    <property type="match status" value="1"/>
</dbReference>
<comment type="caution">
    <text evidence="5">The sequence shown here is derived from an EMBL/GenBank/DDBJ whole genome shotgun (WGS) entry which is preliminary data.</text>
</comment>
<evidence type="ECO:0000256" key="1">
    <source>
        <dbReference type="ARBA" id="ARBA00005662"/>
    </source>
</evidence>
<keyword evidence="6" id="KW-1185">Reference proteome</keyword>
<dbReference type="InterPro" id="IPR052169">
    <property type="entry name" value="CW_Biosynth-Accessory"/>
</dbReference>
<dbReference type="Pfam" id="PF09587">
    <property type="entry name" value="PGA_cap"/>
    <property type="match status" value="1"/>
</dbReference>
<evidence type="ECO:0000256" key="2">
    <source>
        <dbReference type="SAM" id="MobiDB-lite"/>
    </source>
</evidence>
<dbReference type="InterPro" id="IPR019079">
    <property type="entry name" value="Capsule_synth_CapA"/>
</dbReference>
<dbReference type="RefSeq" id="WP_204401404.1">
    <property type="nucleotide sequence ID" value="NZ_JAFBEE010000007.1"/>
</dbReference>
<protein>
    <submittedName>
        <fullName evidence="5">Poly-gamma-glutamate synthesis protein (Capsule biosynthesis protein)</fullName>
    </submittedName>
</protein>
<dbReference type="PANTHER" id="PTHR33393">
    <property type="entry name" value="POLYGLUTAMINE SYNTHESIS ACCESSORY PROTEIN RV0574C-RELATED"/>
    <property type="match status" value="1"/>
</dbReference>
<evidence type="ECO:0000313" key="5">
    <source>
        <dbReference type="EMBL" id="MBM7614818.1"/>
    </source>
</evidence>
<dbReference type="SUPFAM" id="SSF56300">
    <property type="entry name" value="Metallo-dependent phosphatases"/>
    <property type="match status" value="1"/>
</dbReference>
<dbReference type="InterPro" id="IPR029052">
    <property type="entry name" value="Metallo-depent_PP-like"/>
</dbReference>
<feature type="compositionally biased region" description="Basic and acidic residues" evidence="2">
    <location>
        <begin position="49"/>
        <end position="63"/>
    </location>
</feature>
<feature type="chain" id="PRO_5047329235" evidence="3">
    <location>
        <begin position="27"/>
        <end position="380"/>
    </location>
</feature>
<proteinExistence type="inferred from homology"/>
<sequence>MKKLKLLLMMGIVVLVMLSGCNQSDAKKDIAEGPVIPNKNQNQDQNNNQKEKQNPDNNTKKVDAPKSNRIKLIFAGDTMMDGHVDGVMKEKGLDYPLTEFLPILQQGDLVVLNLETSVGTSRQLMEKAYAFQTKPENFVLFNPLREKLLFSLANNHGMDGPLAETMEELNKLQYQYIGVGENQEAAFRPHVEEINGVSVAIFGVSRVIPINTWTAGENHPGMATAYTYEPLLAYIKEWREKVDHVIVFVHWGEELAHQPNQHQLNLDEKLVEAGVSLIIGAHPHVVQEIKWRGNGQLTAYSLGNFIFTTSRHNVANEFVALEVELSKEKIEFAKVWPGKIKFALAQHLKEGVDGQRILERLQRISPTIKLDEKGVITPKH</sequence>
<dbReference type="EMBL" id="JAFBEE010000007">
    <property type="protein sequence ID" value="MBM7614818.1"/>
    <property type="molecule type" value="Genomic_DNA"/>
</dbReference>
<reference evidence="5 6" key="1">
    <citation type="submission" date="2021-01" db="EMBL/GenBank/DDBJ databases">
        <title>Genomic Encyclopedia of Type Strains, Phase IV (KMG-IV): sequencing the most valuable type-strain genomes for metagenomic binning, comparative biology and taxonomic classification.</title>
        <authorList>
            <person name="Goeker M."/>
        </authorList>
    </citation>
    <scope>NUCLEOTIDE SEQUENCE [LARGE SCALE GENOMIC DNA]</scope>
    <source>
        <strain evidence="5 6">DSM 25890</strain>
    </source>
</reference>
<keyword evidence="3" id="KW-0732">Signal</keyword>
<evidence type="ECO:0000313" key="6">
    <source>
        <dbReference type="Proteomes" id="UP001314796"/>
    </source>
</evidence>
<evidence type="ECO:0000259" key="4">
    <source>
        <dbReference type="SMART" id="SM00854"/>
    </source>
</evidence>
<evidence type="ECO:0000256" key="3">
    <source>
        <dbReference type="SAM" id="SignalP"/>
    </source>
</evidence>
<accession>A0ABS2NPE6</accession>
<dbReference type="PROSITE" id="PS51257">
    <property type="entry name" value="PROKAR_LIPOPROTEIN"/>
    <property type="match status" value="1"/>
</dbReference>
<gene>
    <name evidence="5" type="ORF">JOC73_001337</name>
</gene>
<dbReference type="Proteomes" id="UP001314796">
    <property type="component" value="Unassembled WGS sequence"/>
</dbReference>
<feature type="domain" description="Capsule synthesis protein CapA" evidence="4">
    <location>
        <begin position="71"/>
        <end position="309"/>
    </location>
</feature>
<feature type="region of interest" description="Disordered" evidence="2">
    <location>
        <begin position="32"/>
        <end position="63"/>
    </location>
</feature>
<organism evidence="5 6">
    <name type="scientific">Alkaliphilus hydrothermalis</name>
    <dbReference type="NCBI Taxonomy" id="1482730"/>
    <lineage>
        <taxon>Bacteria</taxon>
        <taxon>Bacillati</taxon>
        <taxon>Bacillota</taxon>
        <taxon>Clostridia</taxon>
        <taxon>Peptostreptococcales</taxon>
        <taxon>Natronincolaceae</taxon>
        <taxon>Alkaliphilus</taxon>
    </lineage>
</organism>
<dbReference type="CDD" id="cd07381">
    <property type="entry name" value="MPP_CapA"/>
    <property type="match status" value="1"/>
</dbReference>
<feature type="compositionally biased region" description="Low complexity" evidence="2">
    <location>
        <begin position="37"/>
        <end position="48"/>
    </location>
</feature>